<dbReference type="PROSITE" id="PS51257">
    <property type="entry name" value="PROKAR_LIPOPROTEIN"/>
    <property type="match status" value="1"/>
</dbReference>
<dbReference type="RefSeq" id="WP_045985107.1">
    <property type="nucleotide sequence ID" value="NZ_CP063052.1"/>
</dbReference>
<name>A0A837GAH9_9VIBR</name>
<proteinExistence type="predicted"/>
<comment type="caution">
    <text evidence="1">The sequence shown here is derived from an EMBL/GenBank/DDBJ whole genome shotgun (WGS) entry which is preliminary data.</text>
</comment>
<reference evidence="1" key="1">
    <citation type="journal article" date="2015" name="BMC Genomics">
        <title>Genome mining reveals unlocked bioactive potential of marine Gram-negative bacteria.</title>
        <authorList>
            <person name="Machado H."/>
            <person name="Sonnenschein E.C."/>
            <person name="Melchiorsen J."/>
            <person name="Gram L."/>
        </authorList>
    </citation>
    <scope>NUCLEOTIDE SEQUENCE</scope>
    <source>
        <strain evidence="1">S2052</strain>
    </source>
</reference>
<sequence>MKQLCNAILIASLLGCTSPNENAEQLSANWEQHYNQCVDLETASQDEFATNQWFNELPLDEKKSVALYVYQSNFYECHKGETEAFKSKLVSLKAEEQYDYYKGIGAFDLPDASLISNVDKAKVDQLIKLQPESLNLRNLGYQLGFVQ</sequence>
<accession>A0A837GAH9</accession>
<organism evidence="1">
    <name type="scientific">Vibrio coralliilyticus</name>
    <dbReference type="NCBI Taxonomy" id="190893"/>
    <lineage>
        <taxon>Bacteria</taxon>
        <taxon>Pseudomonadati</taxon>
        <taxon>Pseudomonadota</taxon>
        <taxon>Gammaproteobacteria</taxon>
        <taxon>Vibrionales</taxon>
        <taxon>Vibrionaceae</taxon>
        <taxon>Vibrio</taxon>
    </lineage>
</organism>
<dbReference type="AlphaFoldDB" id="A0A837GAH9"/>
<protein>
    <submittedName>
        <fullName evidence="1">Uncharacterized protein</fullName>
    </submittedName>
</protein>
<dbReference type="EMBL" id="JXXR01000002">
    <property type="protein sequence ID" value="KJY77110.1"/>
    <property type="molecule type" value="Genomic_DNA"/>
</dbReference>
<evidence type="ECO:0000313" key="1">
    <source>
        <dbReference type="EMBL" id="KJY77110.1"/>
    </source>
</evidence>
<gene>
    <name evidence="1" type="ORF">TW71_04625</name>
</gene>